<dbReference type="GO" id="GO:0003677">
    <property type="term" value="F:DNA binding"/>
    <property type="evidence" value="ECO:0007669"/>
    <property type="project" value="InterPro"/>
</dbReference>
<accession>A0A117MMX9</accession>
<dbReference type="InterPro" id="IPR003593">
    <property type="entry name" value="AAA+_ATPase"/>
</dbReference>
<dbReference type="SUPFAM" id="SSF109854">
    <property type="entry name" value="DinB/YfiT-like putative metalloenzymes"/>
    <property type="match status" value="1"/>
</dbReference>
<sequence length="729" mass="76953">MIGHAPDGGPVHLDLTEAADGGIGPHGVVAGSGAAELLRALVHGLAAGHSPDEVTFVLLDAESGAFGALDRLPHTAVLLDGARPDLLPRLIEVLEGELALRKRLLVAAGCSSHREYLRLTANHPPMPALVLACHGFPALLAGRPALLDLFRRIGWLGRARGLHLLLAGTELTEAGLHDLTTYFGYRIALPGAPDLLLGSPAARSLPPGHGFLSSGPGVLSTDPGVLSTGSGLPSAGPGSHAGAVGPLPFRFADAPGSLPAPLTTGPPPTHRTWLPPLDEAPTLDELAGPVVTDTDQTPRFADHTLHGALQVPIAILDKPREHRRDIIWLPAAGNVAIVGAPGSGRTTLLRTLILSLALSHTTPDVRILAPSSIAADYRQLPLVHGVLGPPAGAAQPRPGGSVGSVPGDQQPPPAHGIADVSTAADDARRDLYALLDDPQGDTVLMIDGWAEFWDARPDWHDLLLQIAERGTARGLHLVATATSWSDFDPRFAEHFASRLELRLTDPADSAIDPAVAATVPPDQPGRGIVPAPGTPAGALHFLATRPELAATPHADLLAALRTDHCAECGFTYRSIAPAEVPSRLRTTGSRFAAALLAATDLRRRPAPDVWSALEYTCHVRDMLRAQRDRLALALAVDNPSFTPMGRDERPVRDAYNTQDPHTVLTELDQAAEALAAAFEALSPAELARTGTYNWPRPATRTLLWIGRHTLHETVHHTLDITRQSPPRTP</sequence>
<proteinExistence type="predicted"/>
<feature type="region of interest" description="Disordered" evidence="4">
    <location>
        <begin position="388"/>
        <end position="417"/>
    </location>
</feature>
<name>A0A117MMX9_9ACTN</name>
<organism evidence="6 7">
    <name type="scientific">Actinoplanes awajinensis subsp. mycoplanecinus</name>
    <dbReference type="NCBI Taxonomy" id="135947"/>
    <lineage>
        <taxon>Bacteria</taxon>
        <taxon>Bacillati</taxon>
        <taxon>Actinomycetota</taxon>
        <taxon>Actinomycetes</taxon>
        <taxon>Micromonosporales</taxon>
        <taxon>Micromonosporaceae</taxon>
        <taxon>Actinoplanes</taxon>
    </lineage>
</organism>
<feature type="binding site" evidence="3">
    <location>
        <begin position="28"/>
        <end position="35"/>
    </location>
    <ligand>
        <name>ATP</name>
        <dbReference type="ChEBI" id="CHEBI:30616"/>
    </ligand>
</feature>
<evidence type="ECO:0000256" key="3">
    <source>
        <dbReference type="PROSITE-ProRule" id="PRU00289"/>
    </source>
</evidence>
<dbReference type="AlphaFoldDB" id="A0A117MMX9"/>
<dbReference type="Proteomes" id="UP000053244">
    <property type="component" value="Unassembled WGS sequence"/>
</dbReference>
<dbReference type="Pfam" id="PF12867">
    <property type="entry name" value="DinB_2"/>
    <property type="match status" value="1"/>
</dbReference>
<evidence type="ECO:0000256" key="1">
    <source>
        <dbReference type="ARBA" id="ARBA00022741"/>
    </source>
</evidence>
<keyword evidence="7" id="KW-1185">Reference proteome</keyword>
<evidence type="ECO:0000313" key="7">
    <source>
        <dbReference type="Proteomes" id="UP000053244"/>
    </source>
</evidence>
<feature type="compositionally biased region" description="Low complexity" evidence="4">
    <location>
        <begin position="388"/>
        <end position="407"/>
    </location>
</feature>
<evidence type="ECO:0000256" key="4">
    <source>
        <dbReference type="SAM" id="MobiDB-lite"/>
    </source>
</evidence>
<evidence type="ECO:0000259" key="5">
    <source>
        <dbReference type="PROSITE" id="PS50901"/>
    </source>
</evidence>
<evidence type="ECO:0000256" key="2">
    <source>
        <dbReference type="ARBA" id="ARBA00022840"/>
    </source>
</evidence>
<dbReference type="InterPro" id="IPR050206">
    <property type="entry name" value="FtsK/SpoIIIE/SftA"/>
</dbReference>
<dbReference type="PROSITE" id="PS50901">
    <property type="entry name" value="FTSK"/>
    <property type="match status" value="1"/>
</dbReference>
<dbReference type="Gene3D" id="1.20.120.450">
    <property type="entry name" value="dinb family like domain"/>
    <property type="match status" value="1"/>
</dbReference>
<dbReference type="Gene3D" id="3.40.50.300">
    <property type="entry name" value="P-loop containing nucleotide triphosphate hydrolases"/>
    <property type="match status" value="2"/>
</dbReference>
<gene>
    <name evidence="6" type="ORF">ADL15_39000</name>
</gene>
<dbReference type="PANTHER" id="PTHR22683:SF1">
    <property type="entry name" value="TYPE VII SECRETION SYSTEM PROTEIN ESSC"/>
    <property type="match status" value="1"/>
</dbReference>
<comment type="caution">
    <text evidence="6">The sequence shown here is derived from an EMBL/GenBank/DDBJ whole genome shotgun (WGS) entry which is preliminary data.</text>
</comment>
<reference evidence="6 7" key="1">
    <citation type="submission" date="2015-10" db="EMBL/GenBank/DDBJ databases">
        <authorList>
            <person name="Gilbert D.G."/>
        </authorList>
    </citation>
    <scope>NUCLEOTIDE SEQUENCE [LARGE SCALE GENOMIC DNA]</scope>
    <source>
        <strain evidence="6 7">NRRL B-16712</strain>
    </source>
</reference>
<protein>
    <recommendedName>
        <fullName evidence="5">FtsK domain-containing protein</fullName>
    </recommendedName>
</protein>
<dbReference type="SMART" id="SM00382">
    <property type="entry name" value="AAA"/>
    <property type="match status" value="1"/>
</dbReference>
<dbReference type="EMBL" id="LLZH01000308">
    <property type="protein sequence ID" value="KUL26197.1"/>
    <property type="molecule type" value="Genomic_DNA"/>
</dbReference>
<feature type="region of interest" description="Disordered" evidence="4">
    <location>
        <begin position="255"/>
        <end position="279"/>
    </location>
</feature>
<keyword evidence="1 3" id="KW-0547">Nucleotide-binding</keyword>
<keyword evidence="2 3" id="KW-0067">ATP-binding</keyword>
<dbReference type="Pfam" id="PF01580">
    <property type="entry name" value="FtsK_SpoIIIE"/>
    <property type="match status" value="2"/>
</dbReference>
<dbReference type="InterPro" id="IPR024775">
    <property type="entry name" value="DinB-like"/>
</dbReference>
<dbReference type="GO" id="GO:0005524">
    <property type="term" value="F:ATP binding"/>
    <property type="evidence" value="ECO:0007669"/>
    <property type="project" value="UniProtKB-UniRule"/>
</dbReference>
<dbReference type="InterPro" id="IPR034660">
    <property type="entry name" value="DinB/YfiT-like"/>
</dbReference>
<dbReference type="PANTHER" id="PTHR22683">
    <property type="entry name" value="SPORULATION PROTEIN RELATED"/>
    <property type="match status" value="1"/>
</dbReference>
<feature type="domain" description="FtsK" evidence="5">
    <location>
        <begin position="8"/>
        <end position="198"/>
    </location>
</feature>
<dbReference type="InterPro" id="IPR027417">
    <property type="entry name" value="P-loop_NTPase"/>
</dbReference>
<evidence type="ECO:0000313" key="6">
    <source>
        <dbReference type="EMBL" id="KUL26197.1"/>
    </source>
</evidence>
<dbReference type="InterPro" id="IPR002543">
    <property type="entry name" value="FtsK_dom"/>
</dbReference>
<dbReference type="SUPFAM" id="SSF52540">
    <property type="entry name" value="P-loop containing nucleoside triphosphate hydrolases"/>
    <property type="match status" value="1"/>
</dbReference>